<sequence>PENPTEKTWILPDLELEIFIQNQPNAATFTKSTPITKFKELATKIAKKFAKENNVSETIEQYTYYFYYYLKNYFNTATINDKIQDMDLKQALEFLVTSNINSHILDK</sequence>
<keyword evidence="2" id="KW-1185">Reference proteome</keyword>
<gene>
    <name evidence="1" type="ORF">GMARGA_LOCUS34368</name>
</gene>
<feature type="non-terminal residue" evidence="1">
    <location>
        <position position="1"/>
    </location>
</feature>
<name>A0ABN7WS76_GIGMA</name>
<dbReference type="Proteomes" id="UP000789901">
    <property type="component" value="Unassembled WGS sequence"/>
</dbReference>
<proteinExistence type="predicted"/>
<evidence type="ECO:0000313" key="1">
    <source>
        <dbReference type="EMBL" id="CAG8839261.1"/>
    </source>
</evidence>
<comment type="caution">
    <text evidence="1">The sequence shown here is derived from an EMBL/GenBank/DDBJ whole genome shotgun (WGS) entry which is preliminary data.</text>
</comment>
<evidence type="ECO:0000313" key="2">
    <source>
        <dbReference type="Proteomes" id="UP000789901"/>
    </source>
</evidence>
<feature type="non-terminal residue" evidence="1">
    <location>
        <position position="107"/>
    </location>
</feature>
<protein>
    <submittedName>
        <fullName evidence="1">28818_t:CDS:1</fullName>
    </submittedName>
</protein>
<reference evidence="1 2" key="1">
    <citation type="submission" date="2021-06" db="EMBL/GenBank/DDBJ databases">
        <authorList>
            <person name="Kallberg Y."/>
            <person name="Tangrot J."/>
            <person name="Rosling A."/>
        </authorList>
    </citation>
    <scope>NUCLEOTIDE SEQUENCE [LARGE SCALE GENOMIC DNA]</scope>
    <source>
        <strain evidence="1 2">120-4 pot B 10/14</strain>
    </source>
</reference>
<organism evidence="1 2">
    <name type="scientific">Gigaspora margarita</name>
    <dbReference type="NCBI Taxonomy" id="4874"/>
    <lineage>
        <taxon>Eukaryota</taxon>
        <taxon>Fungi</taxon>
        <taxon>Fungi incertae sedis</taxon>
        <taxon>Mucoromycota</taxon>
        <taxon>Glomeromycotina</taxon>
        <taxon>Glomeromycetes</taxon>
        <taxon>Diversisporales</taxon>
        <taxon>Gigasporaceae</taxon>
        <taxon>Gigaspora</taxon>
    </lineage>
</organism>
<accession>A0ABN7WS76</accession>
<dbReference type="EMBL" id="CAJVQB010060057">
    <property type="protein sequence ID" value="CAG8839261.1"/>
    <property type="molecule type" value="Genomic_DNA"/>
</dbReference>